<dbReference type="EMBL" id="CARXXK010000002">
    <property type="protein sequence ID" value="CAI6357995.1"/>
    <property type="molecule type" value="Genomic_DNA"/>
</dbReference>
<evidence type="ECO:0000256" key="1">
    <source>
        <dbReference type="SAM" id="MobiDB-lite"/>
    </source>
</evidence>
<feature type="compositionally biased region" description="Basic and acidic residues" evidence="1">
    <location>
        <begin position="67"/>
        <end position="76"/>
    </location>
</feature>
<accession>A0AAV0WPY3</accession>
<dbReference type="Proteomes" id="UP001160148">
    <property type="component" value="Unassembled WGS sequence"/>
</dbReference>
<reference evidence="2 3" key="1">
    <citation type="submission" date="2023-01" db="EMBL/GenBank/DDBJ databases">
        <authorList>
            <person name="Whitehead M."/>
        </authorList>
    </citation>
    <scope>NUCLEOTIDE SEQUENCE [LARGE SCALE GENOMIC DNA]</scope>
</reference>
<feature type="compositionally biased region" description="Polar residues" evidence="1">
    <location>
        <begin position="1"/>
        <end position="13"/>
    </location>
</feature>
<gene>
    <name evidence="2" type="ORF">MEUPH1_LOCUS13558</name>
</gene>
<protein>
    <submittedName>
        <fullName evidence="2">Uncharacterized protein</fullName>
    </submittedName>
</protein>
<sequence>MARYSNVPTSPKVNNKHADKNKNSKNIQAARLIKYSTNSPILNFTDPTSLQVVNTEAGWTQKTSKRNHSDSSEPKSPDPTLNNKKNNNKLFITANRYEVL</sequence>
<proteinExistence type="predicted"/>
<evidence type="ECO:0000313" key="3">
    <source>
        <dbReference type="Proteomes" id="UP001160148"/>
    </source>
</evidence>
<evidence type="ECO:0000313" key="2">
    <source>
        <dbReference type="EMBL" id="CAI6357995.1"/>
    </source>
</evidence>
<keyword evidence="3" id="KW-1185">Reference proteome</keyword>
<name>A0AAV0WPY3_9HEMI</name>
<feature type="region of interest" description="Disordered" evidence="1">
    <location>
        <begin position="1"/>
        <end position="25"/>
    </location>
</feature>
<dbReference type="AlphaFoldDB" id="A0AAV0WPY3"/>
<feature type="region of interest" description="Disordered" evidence="1">
    <location>
        <begin position="56"/>
        <end position="100"/>
    </location>
</feature>
<comment type="caution">
    <text evidence="2">The sequence shown here is derived from an EMBL/GenBank/DDBJ whole genome shotgun (WGS) entry which is preliminary data.</text>
</comment>
<organism evidence="2 3">
    <name type="scientific">Macrosiphum euphorbiae</name>
    <name type="common">potato aphid</name>
    <dbReference type="NCBI Taxonomy" id="13131"/>
    <lineage>
        <taxon>Eukaryota</taxon>
        <taxon>Metazoa</taxon>
        <taxon>Ecdysozoa</taxon>
        <taxon>Arthropoda</taxon>
        <taxon>Hexapoda</taxon>
        <taxon>Insecta</taxon>
        <taxon>Pterygota</taxon>
        <taxon>Neoptera</taxon>
        <taxon>Paraneoptera</taxon>
        <taxon>Hemiptera</taxon>
        <taxon>Sternorrhyncha</taxon>
        <taxon>Aphidomorpha</taxon>
        <taxon>Aphidoidea</taxon>
        <taxon>Aphididae</taxon>
        <taxon>Macrosiphini</taxon>
        <taxon>Macrosiphum</taxon>
    </lineage>
</organism>